<proteinExistence type="predicted"/>
<organism evidence="2 3">
    <name type="scientific">Mikania micrantha</name>
    <name type="common">bitter vine</name>
    <dbReference type="NCBI Taxonomy" id="192012"/>
    <lineage>
        <taxon>Eukaryota</taxon>
        <taxon>Viridiplantae</taxon>
        <taxon>Streptophyta</taxon>
        <taxon>Embryophyta</taxon>
        <taxon>Tracheophyta</taxon>
        <taxon>Spermatophyta</taxon>
        <taxon>Magnoliopsida</taxon>
        <taxon>eudicotyledons</taxon>
        <taxon>Gunneridae</taxon>
        <taxon>Pentapetalae</taxon>
        <taxon>asterids</taxon>
        <taxon>campanulids</taxon>
        <taxon>Asterales</taxon>
        <taxon>Asteraceae</taxon>
        <taxon>Asteroideae</taxon>
        <taxon>Heliantheae alliance</taxon>
        <taxon>Eupatorieae</taxon>
        <taxon>Mikania</taxon>
    </lineage>
</organism>
<name>A0A5N6PJI5_9ASTR</name>
<feature type="region of interest" description="Disordered" evidence="1">
    <location>
        <begin position="194"/>
        <end position="221"/>
    </location>
</feature>
<reference evidence="2 3" key="1">
    <citation type="submission" date="2019-05" db="EMBL/GenBank/DDBJ databases">
        <title>Mikania micrantha, genome provides insights into the molecular mechanism of rapid growth.</title>
        <authorList>
            <person name="Liu B."/>
        </authorList>
    </citation>
    <scope>NUCLEOTIDE SEQUENCE [LARGE SCALE GENOMIC DNA]</scope>
    <source>
        <strain evidence="2">NLD-2019</strain>
        <tissue evidence="2">Leaf</tissue>
    </source>
</reference>
<keyword evidence="3" id="KW-1185">Reference proteome</keyword>
<evidence type="ECO:0000313" key="3">
    <source>
        <dbReference type="Proteomes" id="UP000326396"/>
    </source>
</evidence>
<gene>
    <name evidence="2" type="ORF">E3N88_09283</name>
</gene>
<dbReference type="AlphaFoldDB" id="A0A5N6PJI5"/>
<sequence length="238" mass="26831">MLLPLSPLPPPPPEECLMEMVTGDDVGRLRRARSRNWRAVDNIRGRAGIDSGGGCGCWCQNDGGDQKRGDGLTNDTQLFGGRNRTAELAASSGGALALAVLCNKALFQWIYEKIDSDGFLNSEYCDNVDLFCRFSNPEKSTRIIGVILKAMWNGSWDSWRDVPNEDKTRLFERFQAKILERELQPHEMWKKSHWRKGSSPLNKDLSSSSSHVSDVDSEENIEEENLVWVDERAKRDLG</sequence>
<feature type="compositionally biased region" description="Low complexity" evidence="1">
    <location>
        <begin position="198"/>
        <end position="212"/>
    </location>
</feature>
<dbReference type="Proteomes" id="UP000326396">
    <property type="component" value="Linkage Group LG12"/>
</dbReference>
<comment type="caution">
    <text evidence="2">The sequence shown here is derived from an EMBL/GenBank/DDBJ whole genome shotgun (WGS) entry which is preliminary data.</text>
</comment>
<evidence type="ECO:0000313" key="2">
    <source>
        <dbReference type="EMBL" id="KAD6454577.1"/>
    </source>
</evidence>
<protein>
    <submittedName>
        <fullName evidence="2">Uncharacterized protein</fullName>
    </submittedName>
</protein>
<dbReference type="EMBL" id="SZYD01000004">
    <property type="protein sequence ID" value="KAD6454577.1"/>
    <property type="molecule type" value="Genomic_DNA"/>
</dbReference>
<accession>A0A5N6PJI5</accession>
<evidence type="ECO:0000256" key="1">
    <source>
        <dbReference type="SAM" id="MobiDB-lite"/>
    </source>
</evidence>